<protein>
    <submittedName>
        <fullName evidence="1">8931_t:CDS:1</fullName>
    </submittedName>
</protein>
<feature type="non-terminal residue" evidence="1">
    <location>
        <position position="1"/>
    </location>
</feature>
<sequence>YVIALREGILEAYIGIVQGLKTGEKEGGSNRNLPNGMREVTRWAKE</sequence>
<reference evidence="1" key="1">
    <citation type="submission" date="2021-06" db="EMBL/GenBank/DDBJ databases">
        <authorList>
            <person name="Kallberg Y."/>
            <person name="Tangrot J."/>
            <person name="Rosling A."/>
        </authorList>
    </citation>
    <scope>NUCLEOTIDE SEQUENCE</scope>
    <source>
        <strain evidence="1">AU212A</strain>
    </source>
</reference>
<evidence type="ECO:0000313" key="1">
    <source>
        <dbReference type="EMBL" id="CAG8563754.1"/>
    </source>
</evidence>
<gene>
    <name evidence="1" type="ORF">SCALOS_LOCUS5603</name>
</gene>
<accession>A0ACA9M1G9</accession>
<organism evidence="1 2">
    <name type="scientific">Scutellospora calospora</name>
    <dbReference type="NCBI Taxonomy" id="85575"/>
    <lineage>
        <taxon>Eukaryota</taxon>
        <taxon>Fungi</taxon>
        <taxon>Fungi incertae sedis</taxon>
        <taxon>Mucoromycota</taxon>
        <taxon>Glomeromycotina</taxon>
        <taxon>Glomeromycetes</taxon>
        <taxon>Diversisporales</taxon>
        <taxon>Gigasporaceae</taxon>
        <taxon>Scutellospora</taxon>
    </lineage>
</organism>
<dbReference type="EMBL" id="CAJVPM010009389">
    <property type="protein sequence ID" value="CAG8563754.1"/>
    <property type="molecule type" value="Genomic_DNA"/>
</dbReference>
<keyword evidence="2" id="KW-1185">Reference proteome</keyword>
<name>A0ACA9M1G9_9GLOM</name>
<comment type="caution">
    <text evidence="1">The sequence shown here is derived from an EMBL/GenBank/DDBJ whole genome shotgun (WGS) entry which is preliminary data.</text>
</comment>
<evidence type="ECO:0000313" key="2">
    <source>
        <dbReference type="Proteomes" id="UP000789860"/>
    </source>
</evidence>
<dbReference type="Proteomes" id="UP000789860">
    <property type="component" value="Unassembled WGS sequence"/>
</dbReference>
<proteinExistence type="predicted"/>
<feature type="non-terminal residue" evidence="1">
    <location>
        <position position="46"/>
    </location>
</feature>